<gene>
    <name evidence="5" type="ORF">NQ318_006741</name>
</gene>
<comment type="subcellular location">
    <subcellularLocation>
        <location evidence="1">Membrane</location>
        <topology evidence="1">Single-pass membrane protein</topology>
    </subcellularLocation>
</comment>
<dbReference type="PANTHER" id="PTHR21419:SF29">
    <property type="entry name" value="LD24894P"/>
    <property type="match status" value="1"/>
</dbReference>
<feature type="non-terminal residue" evidence="5">
    <location>
        <position position="1"/>
    </location>
</feature>
<proteinExistence type="predicted"/>
<evidence type="ECO:0000256" key="3">
    <source>
        <dbReference type="ARBA" id="ARBA00022989"/>
    </source>
</evidence>
<dbReference type="AlphaFoldDB" id="A0AAV8YEL9"/>
<evidence type="ECO:0000256" key="4">
    <source>
        <dbReference type="ARBA" id="ARBA00023136"/>
    </source>
</evidence>
<evidence type="ECO:0000313" key="6">
    <source>
        <dbReference type="Proteomes" id="UP001162162"/>
    </source>
</evidence>
<keyword evidence="2" id="KW-0812">Transmembrane</keyword>
<keyword evidence="6" id="KW-1185">Reference proteome</keyword>
<reference evidence="5" key="1">
    <citation type="journal article" date="2023" name="Insect Mol. Biol.">
        <title>Genome sequencing provides insights into the evolution of gene families encoding plant cell wall-degrading enzymes in longhorned beetles.</title>
        <authorList>
            <person name="Shin N.R."/>
            <person name="Okamura Y."/>
            <person name="Kirsch R."/>
            <person name="Pauchet Y."/>
        </authorList>
    </citation>
    <scope>NUCLEOTIDE SEQUENCE</scope>
    <source>
        <strain evidence="5">AMC_N1</strain>
    </source>
</reference>
<dbReference type="InterPro" id="IPR045232">
    <property type="entry name" value="FAM234"/>
</dbReference>
<protein>
    <submittedName>
        <fullName evidence="5">Uncharacterized protein</fullName>
    </submittedName>
</protein>
<dbReference type="InterPro" id="IPR028994">
    <property type="entry name" value="Integrin_alpha_N"/>
</dbReference>
<keyword evidence="4" id="KW-0472">Membrane</keyword>
<dbReference type="GO" id="GO:0016020">
    <property type="term" value="C:membrane"/>
    <property type="evidence" value="ECO:0007669"/>
    <property type="project" value="UniProtKB-SubCell"/>
</dbReference>
<evidence type="ECO:0000256" key="1">
    <source>
        <dbReference type="ARBA" id="ARBA00004167"/>
    </source>
</evidence>
<dbReference type="Proteomes" id="UP001162162">
    <property type="component" value="Unassembled WGS sequence"/>
</dbReference>
<keyword evidence="3" id="KW-1133">Transmembrane helix</keyword>
<evidence type="ECO:0000313" key="5">
    <source>
        <dbReference type="EMBL" id="KAJ8949316.1"/>
    </source>
</evidence>
<dbReference type="PANTHER" id="PTHR21419">
    <property type="match status" value="1"/>
</dbReference>
<accession>A0AAV8YEL9</accession>
<sequence>ISNWEQEQENIELQGKISLVHGAVHNSLNIVLMYRGSFNTPKNLKNGIVSFLGSNGAVAWDFKQDSQPNEMDCSLIDINGNGYTDCLVTDERGLKAIETISGEAVRHAHSADEKSIPELDMPVKLTDFNDDGVSELLSVYKQKYFLLISGNKKLRVENFNNCPHCKSTISFYNSSTKLKEWPYQNAFVMTPIPFSFQSTKDNIISLRGHVNGFILKIWEYRKFSKKLSANFKVSKRSIPVNNQSYYMNEISERIVLITFNETDTHIINASLTDVYQICNGPNYPNNCQPDHKGQQNSLLIADMDHDGSQELISYSSSYVNKDNDDGSKNWHLVSYLKVFRLENELPTFYGTK</sequence>
<organism evidence="5 6">
    <name type="scientific">Aromia moschata</name>
    <dbReference type="NCBI Taxonomy" id="1265417"/>
    <lineage>
        <taxon>Eukaryota</taxon>
        <taxon>Metazoa</taxon>
        <taxon>Ecdysozoa</taxon>
        <taxon>Arthropoda</taxon>
        <taxon>Hexapoda</taxon>
        <taxon>Insecta</taxon>
        <taxon>Pterygota</taxon>
        <taxon>Neoptera</taxon>
        <taxon>Endopterygota</taxon>
        <taxon>Coleoptera</taxon>
        <taxon>Polyphaga</taxon>
        <taxon>Cucujiformia</taxon>
        <taxon>Chrysomeloidea</taxon>
        <taxon>Cerambycidae</taxon>
        <taxon>Cerambycinae</taxon>
        <taxon>Callichromatini</taxon>
        <taxon>Aromia</taxon>
    </lineage>
</organism>
<comment type="caution">
    <text evidence="5">The sequence shown here is derived from an EMBL/GenBank/DDBJ whole genome shotgun (WGS) entry which is preliminary data.</text>
</comment>
<dbReference type="EMBL" id="JAPWTK010000120">
    <property type="protein sequence ID" value="KAJ8949316.1"/>
    <property type="molecule type" value="Genomic_DNA"/>
</dbReference>
<name>A0AAV8YEL9_9CUCU</name>
<evidence type="ECO:0000256" key="2">
    <source>
        <dbReference type="ARBA" id="ARBA00022692"/>
    </source>
</evidence>
<dbReference type="SUPFAM" id="SSF69318">
    <property type="entry name" value="Integrin alpha N-terminal domain"/>
    <property type="match status" value="1"/>
</dbReference>